<keyword evidence="3" id="KW-1185">Reference proteome</keyword>
<evidence type="ECO:0000313" key="3">
    <source>
        <dbReference type="Proteomes" id="UP000184330"/>
    </source>
</evidence>
<dbReference type="Proteomes" id="UP000184330">
    <property type="component" value="Unassembled WGS sequence"/>
</dbReference>
<dbReference type="EMBL" id="FJOG01000003">
    <property type="protein sequence ID" value="CZR53069.1"/>
    <property type="molecule type" value="Genomic_DNA"/>
</dbReference>
<sequence length="506" mass="57416">MGKKNKTKAKLPASRFHLLSTTVINPQIDHCIPDLTPEINNEPEGEYELSEEAQEAAIEFQKVTDGMNSIFGRLSRQVETLKRENEKYKALHRCEGRRDFSPKGEDIRVGEQAARTRTGPPSSGEEIQHLKISIRAEFAKCRKLCCPEEENKKLVEENKDLQERLDEAEGHGINKDVDIERLQYWLEERGAATKQATCDYLYRKTLRSTSDLCGRLEKENEILVARLVEIQAEIGNSGRIWEKNSMESETNISNESSSDTKKRLSKAAKKNKNLLAKKEELGKQIACLEGQIRDLKTKEEQTEPLVKIGAAIRMRYMELEKVDRLGVSGRLDRWVIEAGNNAAHAENGVADWAVLHARFGSVADFGEVFHTIYTLDCKTYKASRYCLSLKLHDEIHALNGGTHNECVTVEGDSKSAVMINRLEAVTNEILATDVRGHEWTPKDWVPPEERDYQITVRYNGGKALSGNVVWCIDYHYEEDVPSKLGPEIPTLKKMEILCRDSVFVDL</sequence>
<accession>A0A1L7WJX3</accession>
<protein>
    <submittedName>
        <fullName evidence="2">Uncharacterized protein</fullName>
    </submittedName>
</protein>
<evidence type="ECO:0000256" key="1">
    <source>
        <dbReference type="SAM" id="Coils"/>
    </source>
</evidence>
<organism evidence="2 3">
    <name type="scientific">Phialocephala subalpina</name>
    <dbReference type="NCBI Taxonomy" id="576137"/>
    <lineage>
        <taxon>Eukaryota</taxon>
        <taxon>Fungi</taxon>
        <taxon>Dikarya</taxon>
        <taxon>Ascomycota</taxon>
        <taxon>Pezizomycotina</taxon>
        <taxon>Leotiomycetes</taxon>
        <taxon>Helotiales</taxon>
        <taxon>Mollisiaceae</taxon>
        <taxon>Phialocephala</taxon>
        <taxon>Phialocephala fortinii species complex</taxon>
    </lineage>
</organism>
<keyword evidence="1" id="KW-0175">Coiled coil</keyword>
<evidence type="ECO:0000313" key="2">
    <source>
        <dbReference type="EMBL" id="CZR53069.1"/>
    </source>
</evidence>
<proteinExistence type="predicted"/>
<name>A0A1L7WJX3_9HELO</name>
<feature type="coiled-coil region" evidence="1">
    <location>
        <begin position="264"/>
        <end position="298"/>
    </location>
</feature>
<gene>
    <name evidence="2" type="ORF">PAC_02947</name>
</gene>
<dbReference type="OrthoDB" id="10538215at2759"/>
<dbReference type="AlphaFoldDB" id="A0A1L7WJX3"/>
<reference evidence="2 3" key="1">
    <citation type="submission" date="2016-03" db="EMBL/GenBank/DDBJ databases">
        <authorList>
            <person name="Ploux O."/>
        </authorList>
    </citation>
    <scope>NUCLEOTIDE SEQUENCE [LARGE SCALE GENOMIC DNA]</scope>
    <source>
        <strain evidence="2 3">UAMH 11012</strain>
    </source>
</reference>